<dbReference type="EMBL" id="CM001440">
    <property type="protein sequence ID" value="EHR63450.1"/>
    <property type="molecule type" value="Genomic_DNA"/>
</dbReference>
<gene>
    <name evidence="1" type="ORF">SaccyDRAFT_4643</name>
</gene>
<dbReference type="AlphaFoldDB" id="H5XD19"/>
<organism evidence="1 2">
    <name type="scientific">Saccharomonospora cyanea NA-134</name>
    <dbReference type="NCBI Taxonomy" id="882082"/>
    <lineage>
        <taxon>Bacteria</taxon>
        <taxon>Bacillati</taxon>
        <taxon>Actinomycetota</taxon>
        <taxon>Actinomycetes</taxon>
        <taxon>Pseudonocardiales</taxon>
        <taxon>Pseudonocardiaceae</taxon>
        <taxon>Saccharomonospora</taxon>
    </lineage>
</organism>
<dbReference type="Proteomes" id="UP000002791">
    <property type="component" value="Chromosome"/>
</dbReference>
<accession>H5XD19</accession>
<protein>
    <submittedName>
        <fullName evidence="1">Uncharacterized protein</fullName>
    </submittedName>
</protein>
<dbReference type="HOGENOM" id="CLU_2556238_0_0_11"/>
<name>H5XD19_9PSEU</name>
<reference evidence="1 2" key="1">
    <citation type="submission" date="2011-11" db="EMBL/GenBank/DDBJ databases">
        <title>The Noncontiguous Finished sequence of Saccharomonospora cyanea NA-134.</title>
        <authorList>
            <consortium name="US DOE Joint Genome Institute"/>
            <person name="Lucas S."/>
            <person name="Han J."/>
            <person name="Lapidus A."/>
            <person name="Cheng J.-F."/>
            <person name="Goodwin L."/>
            <person name="Pitluck S."/>
            <person name="Peters L."/>
            <person name="Ovchinnikova G."/>
            <person name="Lu M."/>
            <person name="Detter J.C."/>
            <person name="Han C."/>
            <person name="Tapia R."/>
            <person name="Land M."/>
            <person name="Hauser L."/>
            <person name="Kyrpides N."/>
            <person name="Ivanova N."/>
            <person name="Pagani I."/>
            <person name="Brambilla E.-M."/>
            <person name="Klenk H.-P."/>
            <person name="Woyke T."/>
        </authorList>
    </citation>
    <scope>NUCLEOTIDE SEQUENCE [LARGE SCALE GENOMIC DNA]</scope>
    <source>
        <strain evidence="1 2">NA-134</strain>
    </source>
</reference>
<proteinExistence type="predicted"/>
<dbReference type="STRING" id="882082.SaccyDRAFT_4643"/>
<keyword evidence="2" id="KW-1185">Reference proteome</keyword>
<evidence type="ECO:0000313" key="2">
    <source>
        <dbReference type="Proteomes" id="UP000002791"/>
    </source>
</evidence>
<sequence>MTRATGNGSSSPPYLDITDRTPLACDVYDPNHGGGFHEGNEKLGFPGFISGQDAEFRSLAKQLGADGWVRWNSNDFATKWPT</sequence>
<evidence type="ECO:0000313" key="1">
    <source>
        <dbReference type="EMBL" id="EHR63450.1"/>
    </source>
</evidence>